<sequence length="171" mass="17264">MVAASLVGCSTTDPDVIRREDTQRMSTVQEAIIVSVRNVTVEGEQSGAGGVAGGVVGGIAGSSVGGSREGAIVGVLAAVAGAVIGNAVERGATREDALELMVQLRSGERRVIVQAKGKDTFQAGDKVFITTTGGRVRVTRIPGMGNAPAEVGGRDGTQIQSGDGPVQSYVN</sequence>
<proteinExistence type="predicted"/>
<evidence type="ECO:0000313" key="3">
    <source>
        <dbReference type="Proteomes" id="UP000199729"/>
    </source>
</evidence>
<reference evidence="2 3" key="1">
    <citation type="submission" date="2017-07" db="EMBL/GenBank/DDBJ databases">
        <title>Complete Genome Sequence of the cosmetic ferment Vitreoscilla filiformis (ATCC15551).</title>
        <authorList>
            <person name="Contreras S."/>
            <person name="Sagory-Zalkind P."/>
            <person name="Blanquart H."/>
            <person name="Iltis A."/>
            <person name="Morand S.C."/>
        </authorList>
    </citation>
    <scope>NUCLEOTIDE SEQUENCE [LARGE SCALE GENOMIC DNA]</scope>
    <source>
        <strain evidence="2 3">ATCC 15551</strain>
    </source>
</reference>
<keyword evidence="3" id="KW-1185">Reference proteome</keyword>
<gene>
    <name evidence="2" type="ORF">VITFI_CDS2856</name>
</gene>
<evidence type="ECO:0000256" key="1">
    <source>
        <dbReference type="SAM" id="MobiDB-lite"/>
    </source>
</evidence>
<dbReference type="EMBL" id="CP022423">
    <property type="protein sequence ID" value="ASM78633.1"/>
    <property type="molecule type" value="Genomic_DNA"/>
</dbReference>
<accession>A0A221KIH9</accession>
<evidence type="ECO:0008006" key="4">
    <source>
        <dbReference type="Google" id="ProtNLM"/>
    </source>
</evidence>
<protein>
    <recommendedName>
        <fullName evidence="4">Glycine zipper 2TM domain-containing protein</fullName>
    </recommendedName>
</protein>
<dbReference type="KEGG" id="vff:VITFI_CDS2856"/>
<dbReference type="AlphaFoldDB" id="A0A221KIH9"/>
<name>A0A221KIH9_VITFI</name>
<feature type="region of interest" description="Disordered" evidence="1">
    <location>
        <begin position="140"/>
        <end position="171"/>
    </location>
</feature>
<organism evidence="2 3">
    <name type="scientific">Vitreoscilla filiformis</name>
    <dbReference type="NCBI Taxonomy" id="63"/>
    <lineage>
        <taxon>Bacteria</taxon>
        <taxon>Pseudomonadati</taxon>
        <taxon>Pseudomonadota</taxon>
        <taxon>Betaproteobacteria</taxon>
        <taxon>Neisseriales</taxon>
        <taxon>Neisseriaceae</taxon>
        <taxon>Vitreoscilla</taxon>
    </lineage>
</organism>
<dbReference type="Proteomes" id="UP000199729">
    <property type="component" value="Chromosome"/>
</dbReference>
<evidence type="ECO:0000313" key="2">
    <source>
        <dbReference type="EMBL" id="ASM78633.1"/>
    </source>
</evidence>